<dbReference type="Proteomes" id="UP000538292">
    <property type="component" value="Unassembled WGS sequence"/>
</dbReference>
<keyword evidence="1" id="KW-1133">Transmembrane helix</keyword>
<evidence type="ECO:0000256" key="1">
    <source>
        <dbReference type="SAM" id="Phobius"/>
    </source>
</evidence>
<keyword evidence="3" id="KW-1185">Reference proteome</keyword>
<evidence type="ECO:0000313" key="3">
    <source>
        <dbReference type="Proteomes" id="UP000538292"/>
    </source>
</evidence>
<gene>
    <name evidence="2" type="ORF">H2C83_15325</name>
</gene>
<feature type="transmembrane region" description="Helical" evidence="1">
    <location>
        <begin position="77"/>
        <end position="95"/>
    </location>
</feature>
<dbReference type="EMBL" id="JACEOL010000064">
    <property type="protein sequence ID" value="MBA4603640.1"/>
    <property type="molecule type" value="Genomic_DNA"/>
</dbReference>
<keyword evidence="1" id="KW-0812">Transmembrane</keyword>
<dbReference type="AlphaFoldDB" id="A0A7W1XVA6"/>
<name>A0A7W1XVA6_9BACL</name>
<evidence type="ECO:0000313" key="2">
    <source>
        <dbReference type="EMBL" id="MBA4603640.1"/>
    </source>
</evidence>
<protein>
    <submittedName>
        <fullName evidence="2">Uncharacterized protein</fullName>
    </submittedName>
</protein>
<feature type="transmembrane region" description="Helical" evidence="1">
    <location>
        <begin position="12"/>
        <end position="38"/>
    </location>
</feature>
<keyword evidence="1" id="KW-0472">Membrane</keyword>
<organism evidence="2 3">
    <name type="scientific">Thermoactinomyces mirandus</name>
    <dbReference type="NCBI Taxonomy" id="2756294"/>
    <lineage>
        <taxon>Bacteria</taxon>
        <taxon>Bacillati</taxon>
        <taxon>Bacillota</taxon>
        <taxon>Bacilli</taxon>
        <taxon>Bacillales</taxon>
        <taxon>Thermoactinomycetaceae</taxon>
        <taxon>Thermoactinomyces</taxon>
    </lineage>
</organism>
<comment type="caution">
    <text evidence="2">The sequence shown here is derived from an EMBL/GenBank/DDBJ whole genome shotgun (WGS) entry which is preliminary data.</text>
</comment>
<proteinExistence type="predicted"/>
<sequence length="224" mass="24649">MPFLFYNRIWRIGTGIGAIVFELIAPFVTGLPFVAAIAGKVPWLGKALPKMFASAAGGGTDQSIIDFLKGQFSWKKTTIVAGLCFVFALGGNYIGNYSDDIIKWINNRNVPNLEQSFISNNGNPLSSTVPKHVGDTPLGQWLQKFTSNSSDEYPRGLGTKPVVPGDNVVEPLPLIQYKINPSLTPMRGTRETAINRAWKLEQELVRLTGRGTYCPMTQKTSRLK</sequence>
<reference evidence="2 3" key="1">
    <citation type="submission" date="2020-07" db="EMBL/GenBank/DDBJ databases">
        <title>Thermoactinomyces phylogeny.</title>
        <authorList>
            <person name="Dunlap C."/>
        </authorList>
    </citation>
    <scope>NUCLEOTIDE SEQUENCE [LARGE SCALE GENOMIC DNA]</scope>
    <source>
        <strain evidence="2 3">AMNI-1</strain>
    </source>
</reference>
<accession>A0A7W1XVA6</accession>